<keyword evidence="3" id="KW-1185">Reference proteome</keyword>
<organism evidence="2 3">
    <name type="scientific">Gordonia phage Dolores</name>
    <dbReference type="NCBI Taxonomy" id="2873534"/>
    <lineage>
        <taxon>Viruses</taxon>
        <taxon>Duplodnaviria</taxon>
        <taxon>Heunggongvirae</taxon>
        <taxon>Uroviricota</taxon>
        <taxon>Caudoviricetes</taxon>
        <taxon>Beenievirus</taxon>
        <taxon>Beenievirus dolores</taxon>
    </lineage>
</organism>
<dbReference type="Gene3D" id="3.40.50.1110">
    <property type="entry name" value="SGNH hydrolase"/>
    <property type="match status" value="1"/>
</dbReference>
<evidence type="ECO:0000259" key="1">
    <source>
        <dbReference type="Pfam" id="PF13472"/>
    </source>
</evidence>
<evidence type="ECO:0000313" key="3">
    <source>
        <dbReference type="Proteomes" id="UP000828687"/>
    </source>
</evidence>
<gene>
    <name evidence="2" type="primary">29</name>
    <name evidence="2" type="ORF">SEA_DOLORES_29</name>
</gene>
<dbReference type="InterPro" id="IPR051532">
    <property type="entry name" value="Ester_Hydrolysis_Enzymes"/>
</dbReference>
<name>A0AAE8XB90_9CAUD</name>
<dbReference type="InterPro" id="IPR036514">
    <property type="entry name" value="SGNH_hydro_sf"/>
</dbReference>
<feature type="domain" description="SGNH hydrolase-type esterase" evidence="1">
    <location>
        <begin position="29"/>
        <end position="212"/>
    </location>
</feature>
<evidence type="ECO:0000313" key="2">
    <source>
        <dbReference type="EMBL" id="UAJ16460.1"/>
    </source>
</evidence>
<protein>
    <recommendedName>
        <fullName evidence="1">SGNH hydrolase-type esterase domain-containing protein</fullName>
    </recommendedName>
</protein>
<dbReference type="GeneID" id="77930041"/>
<dbReference type="EMBL" id="MZ681517">
    <property type="protein sequence ID" value="UAJ16460.1"/>
    <property type="molecule type" value="Genomic_DNA"/>
</dbReference>
<dbReference type="SUPFAM" id="SSF52266">
    <property type="entry name" value="SGNH hydrolase"/>
    <property type="match status" value="1"/>
</dbReference>
<dbReference type="InterPro" id="IPR013830">
    <property type="entry name" value="SGNH_hydro"/>
</dbReference>
<dbReference type="Proteomes" id="UP000828687">
    <property type="component" value="Segment"/>
</dbReference>
<dbReference type="KEGG" id="vg:77930041"/>
<dbReference type="Pfam" id="PF13472">
    <property type="entry name" value="Lipase_GDSL_2"/>
    <property type="match status" value="1"/>
</dbReference>
<dbReference type="RefSeq" id="YP_010654196.1">
    <property type="nucleotide sequence ID" value="NC_070808.1"/>
</dbReference>
<dbReference type="PANTHER" id="PTHR30383">
    <property type="entry name" value="THIOESTERASE 1/PROTEASE 1/LYSOPHOSPHOLIPASE L1"/>
    <property type="match status" value="1"/>
</dbReference>
<reference evidence="2 3" key="1">
    <citation type="submission" date="2021-07" db="EMBL/GenBank/DDBJ databases">
        <authorList>
            <person name="Camby A.M."/>
            <person name="Castiglione G.M."/>
            <person name="Guevara A.C."/>
            <person name="Gutsch C.M."/>
            <person name="Miller G.D."/>
            <person name="Parkhurst D.S."/>
            <person name="Selman M."/>
            <person name="Shakir M.S."/>
            <person name="Smith B.K."/>
            <person name="Leanard J.E."/>
            <person name="Collins D.P."/>
            <person name="Warner M.H."/>
            <person name="Garlena R.A."/>
            <person name="Russell D.A."/>
            <person name="Pope W.H."/>
            <person name="Jacobs-Sera D."/>
            <person name="Hatfull G.F."/>
        </authorList>
    </citation>
    <scope>NUCLEOTIDE SEQUENCE [LARGE SCALE GENOMIC DNA]</scope>
</reference>
<dbReference type="CDD" id="cd00229">
    <property type="entry name" value="SGNH_hydrolase"/>
    <property type="match status" value="1"/>
</dbReference>
<accession>A0AAE8XB90</accession>
<sequence>MDPVTLGMAKADAARRFATNRQATIVVEGDSRTADGFGKITTSPTARTHANIGYWTWASRFLRNRVRLVGAYAVGGSVSADVLARIGNSAAHRPAFFLMEIGVNDFRAAAGTGDSAIPAAVTTLRANVQAIIATMKSAGSKILLLTVRPYTFGTPTATMKQAIRDHNRWLYELSAADPSIVVIDSARVYTDPTSGDPISGVLRDGLHDTQLGASRIGRLVADALSSMTINTDPQLPVSNADTGLIITNGLMVGNTSGLATDWVSSVSSGVSVTYSKLARTDGIPGEWQQAVVSGVASAATDGGIVLTIERNINSGLFAIGDDLYAVAEVEVDNDVSNLNAIKLRAEGKTSGYALTGYAEDGDLATQASEGYPASAVAGRIIMSTPSWTVVDTTAVMQLRVYFRGNGTFRLGRNAIYKGTRP</sequence>
<proteinExistence type="predicted"/>